<dbReference type="RefSeq" id="WP_073067851.1">
    <property type="nucleotide sequence ID" value="NZ_FQUS01000027.1"/>
</dbReference>
<name>A0A1M5JJZ5_9BACT</name>
<dbReference type="InterPro" id="IPR027802">
    <property type="entry name" value="Multi-ubiquitin_dom"/>
</dbReference>
<keyword evidence="3" id="KW-1185">Reference proteome</keyword>
<protein>
    <submittedName>
        <fullName evidence="2">Multiubiquitin</fullName>
    </submittedName>
</protein>
<dbReference type="Pfam" id="PF14452">
    <property type="entry name" value="Multi_ubiq"/>
    <property type="match status" value="1"/>
</dbReference>
<dbReference type="Proteomes" id="UP000184041">
    <property type="component" value="Unassembled WGS sequence"/>
</dbReference>
<reference evidence="2 3" key="1">
    <citation type="submission" date="2016-11" db="EMBL/GenBank/DDBJ databases">
        <authorList>
            <person name="Jaros S."/>
            <person name="Januszkiewicz K."/>
            <person name="Wedrychowicz H."/>
        </authorList>
    </citation>
    <scope>NUCLEOTIDE SEQUENCE [LARGE SCALE GENOMIC DNA]</scope>
    <source>
        <strain evidence="2 3">DSM 21986</strain>
    </source>
</reference>
<dbReference type="EMBL" id="FQUS01000027">
    <property type="protein sequence ID" value="SHG40363.1"/>
    <property type="molecule type" value="Genomic_DNA"/>
</dbReference>
<dbReference type="AlphaFoldDB" id="A0A1M5JJZ5"/>
<gene>
    <name evidence="2" type="ORF">SAMN05443144_12724</name>
</gene>
<evidence type="ECO:0000313" key="3">
    <source>
        <dbReference type="Proteomes" id="UP000184041"/>
    </source>
</evidence>
<evidence type="ECO:0000313" key="2">
    <source>
        <dbReference type="EMBL" id="SHG40363.1"/>
    </source>
</evidence>
<feature type="domain" description="Multi-ubiquitin" evidence="1">
    <location>
        <begin position="20"/>
        <end position="92"/>
    </location>
</feature>
<dbReference type="OrthoDB" id="7445930at2"/>
<proteinExistence type="predicted"/>
<organism evidence="2 3">
    <name type="scientific">Fodinibius roseus</name>
    <dbReference type="NCBI Taxonomy" id="1194090"/>
    <lineage>
        <taxon>Bacteria</taxon>
        <taxon>Pseudomonadati</taxon>
        <taxon>Balneolota</taxon>
        <taxon>Balneolia</taxon>
        <taxon>Balneolales</taxon>
        <taxon>Balneolaceae</taxon>
        <taxon>Fodinibius</taxon>
    </lineage>
</organism>
<evidence type="ECO:0000259" key="1">
    <source>
        <dbReference type="Pfam" id="PF14452"/>
    </source>
</evidence>
<dbReference type="STRING" id="1194090.SAMN05443144_12724"/>
<accession>A0A1M5JJZ5</accession>
<sequence>MNNSDKGKGKEDAPGQNKEFTIYVNATPETWTGKEISFSEVTKLAFENPPYGEYTEYQVVYSEARGNKEGTLAEGQTIKIKEGTEFDVSATDRS</sequence>